<sequence>LNGVAAGSAFQFAMLTDVRVGHSGSRMGQPEINSGIPSVLGPLLMVPRLGLSRTVELTLSGRMMDGDECHRIGLIHHLVAADKVMEKSLEVATILGSKPPIAMRLNRRRFREMTQADFDDAFEKGAAIEAEGFASGEPQKAMQAFFDARNPKN</sequence>
<dbReference type="SUPFAM" id="SSF52096">
    <property type="entry name" value="ClpP/crotonase"/>
    <property type="match status" value="1"/>
</dbReference>
<feature type="non-terminal residue" evidence="1">
    <location>
        <position position="1"/>
    </location>
</feature>
<protein>
    <recommendedName>
        <fullName evidence="2">Enoyl-CoA hydratase</fullName>
    </recommendedName>
</protein>
<name>A0A381YP57_9ZZZZ</name>
<reference evidence="1" key="1">
    <citation type="submission" date="2018-05" db="EMBL/GenBank/DDBJ databases">
        <authorList>
            <person name="Lanie J.A."/>
            <person name="Ng W.-L."/>
            <person name="Kazmierczak K.M."/>
            <person name="Andrzejewski T.M."/>
            <person name="Davidsen T.M."/>
            <person name="Wayne K.J."/>
            <person name="Tettelin H."/>
            <person name="Glass J.I."/>
            <person name="Rusch D."/>
            <person name="Podicherti R."/>
            <person name="Tsui H.-C.T."/>
            <person name="Winkler M.E."/>
        </authorList>
    </citation>
    <scope>NUCLEOTIDE SEQUENCE</scope>
</reference>
<accession>A0A381YP57</accession>
<proteinExistence type="predicted"/>
<dbReference type="AlphaFoldDB" id="A0A381YP57"/>
<evidence type="ECO:0008006" key="2">
    <source>
        <dbReference type="Google" id="ProtNLM"/>
    </source>
</evidence>
<dbReference type="EMBL" id="UINC01018629">
    <property type="protein sequence ID" value="SVA78411.1"/>
    <property type="molecule type" value="Genomic_DNA"/>
</dbReference>
<dbReference type="CDD" id="cd06558">
    <property type="entry name" value="crotonase-like"/>
    <property type="match status" value="1"/>
</dbReference>
<gene>
    <name evidence="1" type="ORF">METZ01_LOCUS131265</name>
</gene>
<dbReference type="Gene3D" id="3.90.226.10">
    <property type="entry name" value="2-enoyl-CoA Hydratase, Chain A, domain 1"/>
    <property type="match status" value="1"/>
</dbReference>
<dbReference type="InterPro" id="IPR001753">
    <property type="entry name" value="Enoyl-CoA_hydra/iso"/>
</dbReference>
<dbReference type="GO" id="GO:0006635">
    <property type="term" value="P:fatty acid beta-oxidation"/>
    <property type="evidence" value="ECO:0007669"/>
    <property type="project" value="TreeGrafter"/>
</dbReference>
<dbReference type="PANTHER" id="PTHR11941:SF54">
    <property type="entry name" value="ENOYL-COA HYDRATASE, MITOCHONDRIAL"/>
    <property type="match status" value="1"/>
</dbReference>
<evidence type="ECO:0000313" key="1">
    <source>
        <dbReference type="EMBL" id="SVA78411.1"/>
    </source>
</evidence>
<dbReference type="GO" id="GO:0003824">
    <property type="term" value="F:catalytic activity"/>
    <property type="evidence" value="ECO:0007669"/>
    <property type="project" value="UniProtKB-ARBA"/>
</dbReference>
<dbReference type="Pfam" id="PF00378">
    <property type="entry name" value="ECH_1"/>
    <property type="match status" value="1"/>
</dbReference>
<organism evidence="1">
    <name type="scientific">marine metagenome</name>
    <dbReference type="NCBI Taxonomy" id="408172"/>
    <lineage>
        <taxon>unclassified sequences</taxon>
        <taxon>metagenomes</taxon>
        <taxon>ecological metagenomes</taxon>
    </lineage>
</organism>
<dbReference type="PANTHER" id="PTHR11941">
    <property type="entry name" value="ENOYL-COA HYDRATASE-RELATED"/>
    <property type="match status" value="1"/>
</dbReference>
<dbReference type="InterPro" id="IPR029045">
    <property type="entry name" value="ClpP/crotonase-like_dom_sf"/>
</dbReference>